<dbReference type="RefSeq" id="WP_146923676.1">
    <property type="nucleotide sequence ID" value="NZ_CP042430.1"/>
</dbReference>
<evidence type="ECO:0000313" key="3">
    <source>
        <dbReference type="Proteomes" id="UP000321805"/>
    </source>
</evidence>
<accession>A0A5B8UC01</accession>
<dbReference type="AlphaFoldDB" id="A0A5B8UC01"/>
<dbReference type="InterPro" id="IPR050564">
    <property type="entry name" value="F420-G6PD/mer"/>
</dbReference>
<sequence length="326" mass="35665">MGEVAAAADAAGLDAAWAPELYNRSATITVAEMAHRTQRCRVGTAIAYGVGRSPLTMAAEARDLDEISDGRFVLGLGNGTRRMISDWHGLDPEAPAVRMEELVPLIRRLWRVHEEAIDHDGRFYRLHFRPTGDLLPPLRERIPIYTAGVNPRMIETAGRVADGLLGHVLFTIPYLEDVVLPAIEKGARRMERDPSEIQVASLVFAAVNDDAEQARRDVAAQIAFYASAKTYGTIMERIGFGGVGEAIREAFARRDHEAMIAAVPDAMIDALAVCGTAQDVRDGLRRYEGLLDHAILYTPSFGLAPERVQDNALGLIRACSAIARPR</sequence>
<keyword evidence="3" id="KW-1185">Reference proteome</keyword>
<dbReference type="PANTHER" id="PTHR43244:SF2">
    <property type="entry name" value="CONSERVED HYPOTHETICAL ALANINE AND PROLINE-RICH PROTEIN"/>
    <property type="match status" value="1"/>
</dbReference>
<dbReference type="SUPFAM" id="SSF51679">
    <property type="entry name" value="Bacterial luciferase-like"/>
    <property type="match status" value="1"/>
</dbReference>
<dbReference type="EMBL" id="CP042430">
    <property type="protein sequence ID" value="QEC50739.1"/>
    <property type="molecule type" value="Genomic_DNA"/>
</dbReference>
<dbReference type="KEGG" id="bsol:FSW04_11445"/>
<dbReference type="Pfam" id="PF00296">
    <property type="entry name" value="Bac_luciferase"/>
    <property type="match status" value="1"/>
</dbReference>
<dbReference type="InterPro" id="IPR011251">
    <property type="entry name" value="Luciferase-like_dom"/>
</dbReference>
<dbReference type="GO" id="GO:0016705">
    <property type="term" value="F:oxidoreductase activity, acting on paired donors, with incorporation or reduction of molecular oxygen"/>
    <property type="evidence" value="ECO:0007669"/>
    <property type="project" value="InterPro"/>
</dbReference>
<evidence type="ECO:0000313" key="2">
    <source>
        <dbReference type="EMBL" id="QEC50739.1"/>
    </source>
</evidence>
<dbReference type="Gene3D" id="3.20.20.30">
    <property type="entry name" value="Luciferase-like domain"/>
    <property type="match status" value="1"/>
</dbReference>
<protein>
    <submittedName>
        <fullName evidence="2">LLM class flavin-dependent oxidoreductase</fullName>
    </submittedName>
</protein>
<gene>
    <name evidence="2" type="ORF">FSW04_11445</name>
</gene>
<dbReference type="OrthoDB" id="3284378at2"/>
<dbReference type="InterPro" id="IPR036661">
    <property type="entry name" value="Luciferase-like_sf"/>
</dbReference>
<dbReference type="PANTHER" id="PTHR43244">
    <property type="match status" value="1"/>
</dbReference>
<feature type="domain" description="Luciferase-like" evidence="1">
    <location>
        <begin position="3"/>
        <end position="291"/>
    </location>
</feature>
<dbReference type="Proteomes" id="UP000321805">
    <property type="component" value="Chromosome"/>
</dbReference>
<dbReference type="CDD" id="cd01097">
    <property type="entry name" value="Tetrahydromethanopterin_reductase"/>
    <property type="match status" value="1"/>
</dbReference>
<evidence type="ECO:0000259" key="1">
    <source>
        <dbReference type="Pfam" id="PF00296"/>
    </source>
</evidence>
<name>A0A5B8UC01_9ACTN</name>
<organism evidence="2 3">
    <name type="scientific">Baekduia soli</name>
    <dbReference type="NCBI Taxonomy" id="496014"/>
    <lineage>
        <taxon>Bacteria</taxon>
        <taxon>Bacillati</taxon>
        <taxon>Actinomycetota</taxon>
        <taxon>Thermoleophilia</taxon>
        <taxon>Solirubrobacterales</taxon>
        <taxon>Baekduiaceae</taxon>
        <taxon>Baekduia</taxon>
    </lineage>
</organism>
<reference evidence="2 3" key="1">
    <citation type="journal article" date="2018" name="J. Microbiol.">
        <title>Baekduia soli gen. nov., sp. nov., a novel bacterium isolated from the soil of Baekdu Mountain and proposal of a novel family name, Baekduiaceae fam. nov.</title>
        <authorList>
            <person name="An D.S."/>
            <person name="Siddiqi M.Z."/>
            <person name="Kim K.H."/>
            <person name="Yu H.S."/>
            <person name="Im W.T."/>
        </authorList>
    </citation>
    <scope>NUCLEOTIDE SEQUENCE [LARGE SCALE GENOMIC DNA]</scope>
    <source>
        <strain evidence="2 3">BR7-21</strain>
    </source>
</reference>
<proteinExistence type="predicted"/>